<dbReference type="Proteomes" id="UP001165685">
    <property type="component" value="Unassembled WGS sequence"/>
</dbReference>
<protein>
    <submittedName>
        <fullName evidence="2">NAD(P)H-binding protein</fullName>
    </submittedName>
</protein>
<dbReference type="InterPro" id="IPR051606">
    <property type="entry name" value="Polyketide_Oxido-like"/>
</dbReference>
<evidence type="ECO:0000313" key="2">
    <source>
        <dbReference type="EMBL" id="MDA2804268.1"/>
    </source>
</evidence>
<accession>A0ABT4THT4</accession>
<dbReference type="RefSeq" id="WP_270676797.1">
    <property type="nucleotide sequence ID" value="NZ_JAQFWP010000009.1"/>
</dbReference>
<dbReference type="SUPFAM" id="SSF51735">
    <property type="entry name" value="NAD(P)-binding Rossmann-fold domains"/>
    <property type="match status" value="1"/>
</dbReference>
<dbReference type="PANTHER" id="PTHR43355">
    <property type="entry name" value="FLAVIN REDUCTASE (NADPH)"/>
    <property type="match status" value="1"/>
</dbReference>
<keyword evidence="3" id="KW-1185">Reference proteome</keyword>
<dbReference type="EMBL" id="JAQFWP010000009">
    <property type="protein sequence ID" value="MDA2804268.1"/>
    <property type="molecule type" value="Genomic_DNA"/>
</dbReference>
<sequence>MHLAVFGATGGTGKEITAQALEAGHTVTAVVRDPARLPLEHARLSTVTAASFTVDALVPVLAGADAVLSGLGASARAGSPATTWARSAVAAMDQTGKRRTVAVSAAPLGGPVPGDPFLHRLVVHPLIGLIFADVYRDLRTMEQTLRESGAPWTAVRPPRLTDGPRTGTYRSVVGSNPPGGFFISRADVAHAVLEALDRPETERSPLGVAN</sequence>
<dbReference type="InterPro" id="IPR036291">
    <property type="entry name" value="NAD(P)-bd_dom_sf"/>
</dbReference>
<dbReference type="InterPro" id="IPR016040">
    <property type="entry name" value="NAD(P)-bd_dom"/>
</dbReference>
<dbReference type="Pfam" id="PF13460">
    <property type="entry name" value="NAD_binding_10"/>
    <property type="match status" value="1"/>
</dbReference>
<dbReference type="PANTHER" id="PTHR43355:SF2">
    <property type="entry name" value="FLAVIN REDUCTASE (NADPH)"/>
    <property type="match status" value="1"/>
</dbReference>
<comment type="caution">
    <text evidence="2">The sequence shown here is derived from an EMBL/GenBank/DDBJ whole genome shotgun (WGS) entry which is preliminary data.</text>
</comment>
<proteinExistence type="predicted"/>
<evidence type="ECO:0000313" key="3">
    <source>
        <dbReference type="Proteomes" id="UP001165685"/>
    </source>
</evidence>
<name>A0ABT4THT4_9ACTN</name>
<reference evidence="2" key="1">
    <citation type="submission" date="2023-01" db="EMBL/GenBank/DDBJ databases">
        <title>Draft genome sequence of Nocardiopsis sp. LSu2-4 isolated from halophytes.</title>
        <authorList>
            <person name="Duangmal K."/>
            <person name="Chantavorakit T."/>
        </authorList>
    </citation>
    <scope>NUCLEOTIDE SEQUENCE</scope>
    <source>
        <strain evidence="2">LSu2-4</strain>
    </source>
</reference>
<organism evidence="2 3">
    <name type="scientific">Nocardiopsis suaedae</name>
    <dbReference type="NCBI Taxonomy" id="3018444"/>
    <lineage>
        <taxon>Bacteria</taxon>
        <taxon>Bacillati</taxon>
        <taxon>Actinomycetota</taxon>
        <taxon>Actinomycetes</taxon>
        <taxon>Streptosporangiales</taxon>
        <taxon>Nocardiopsidaceae</taxon>
        <taxon>Nocardiopsis</taxon>
    </lineage>
</organism>
<evidence type="ECO:0000259" key="1">
    <source>
        <dbReference type="Pfam" id="PF13460"/>
    </source>
</evidence>
<dbReference type="Gene3D" id="3.40.50.720">
    <property type="entry name" value="NAD(P)-binding Rossmann-like Domain"/>
    <property type="match status" value="1"/>
</dbReference>
<feature type="domain" description="NAD(P)-binding" evidence="1">
    <location>
        <begin position="7"/>
        <end position="199"/>
    </location>
</feature>
<gene>
    <name evidence="2" type="ORF">O4U47_07060</name>
</gene>